<dbReference type="Proteomes" id="UP000683428">
    <property type="component" value="Chromosome"/>
</dbReference>
<evidence type="ECO:0000313" key="2">
    <source>
        <dbReference type="Proteomes" id="UP000683428"/>
    </source>
</evidence>
<proteinExistence type="predicted"/>
<dbReference type="EMBL" id="CP064782">
    <property type="protein sequence ID" value="QWT48445.1"/>
    <property type="molecule type" value="Genomic_DNA"/>
</dbReference>
<evidence type="ECO:0000313" key="1">
    <source>
        <dbReference type="EMBL" id="QWT48445.1"/>
    </source>
</evidence>
<name>A0A975SLC8_9RHOO</name>
<organism evidence="1 2">
    <name type="scientific">Azospira inquinata</name>
    <dbReference type="NCBI Taxonomy" id="2785627"/>
    <lineage>
        <taxon>Bacteria</taxon>
        <taxon>Pseudomonadati</taxon>
        <taxon>Pseudomonadota</taxon>
        <taxon>Betaproteobacteria</taxon>
        <taxon>Rhodocyclales</taxon>
        <taxon>Rhodocyclaceae</taxon>
        <taxon>Azospira</taxon>
    </lineage>
</organism>
<reference evidence="1" key="1">
    <citation type="submission" date="2020-11" db="EMBL/GenBank/DDBJ databases">
        <title>Azospira inquinata sp. nov.</title>
        <authorList>
            <person name="Moe W.M."/>
            <person name="Mikes M.C."/>
        </authorList>
    </citation>
    <scope>NUCLEOTIDE SEQUENCE</scope>
    <source>
        <strain evidence="1">Azo-3</strain>
    </source>
</reference>
<keyword evidence="2" id="KW-1185">Reference proteome</keyword>
<sequence>MATTSYHQSLRESAARLAALLEKTPPPPAGARLLPPLDPDTDALGLRLWLAADTDGIQAAHFTNAPEADRDWLDILACLLPGLSLEEAAAQGAAYAFHLVSREVPPPADRGILNPIQEVPALEQAQTALRAYRQQCRPAGETPALSGAVFLALPETWTQATPEARLARLRQVVAHTLQAENLAQDLLEVDRLEDDIRGRPVRVILNYEKSADSAELPALMRSLEKALRRQAAPWLEVYGEERVDRNALRRTILVDQRKA</sequence>
<dbReference type="KEGG" id="aiq:Azoinq_11340"/>
<protein>
    <submittedName>
        <fullName evidence="1">Uncharacterized protein</fullName>
    </submittedName>
</protein>
<dbReference type="AlphaFoldDB" id="A0A975SLC8"/>
<gene>
    <name evidence="1" type="ORF">Azoinq_11340</name>
</gene>
<accession>A0A975SLC8</accession>
<dbReference type="RefSeq" id="WP_216129006.1">
    <property type="nucleotide sequence ID" value="NZ_CP064782.1"/>
</dbReference>